<proteinExistence type="predicted"/>
<evidence type="ECO:0000313" key="2">
    <source>
        <dbReference type="Proteomes" id="UP000078284"/>
    </source>
</evidence>
<dbReference type="AlphaFoldDB" id="A0A178V4D2"/>
<dbReference type="Proteomes" id="UP000078284">
    <property type="component" value="Chromosome 4"/>
</dbReference>
<name>A0A178V4D2_ARATH</name>
<organism evidence="1 2">
    <name type="scientific">Arabidopsis thaliana</name>
    <name type="common">Mouse-ear cress</name>
    <dbReference type="NCBI Taxonomy" id="3702"/>
    <lineage>
        <taxon>Eukaryota</taxon>
        <taxon>Viridiplantae</taxon>
        <taxon>Streptophyta</taxon>
        <taxon>Embryophyta</taxon>
        <taxon>Tracheophyta</taxon>
        <taxon>Spermatophyta</taxon>
        <taxon>Magnoliopsida</taxon>
        <taxon>eudicotyledons</taxon>
        <taxon>Gunneridae</taxon>
        <taxon>Pentapetalae</taxon>
        <taxon>rosids</taxon>
        <taxon>malvids</taxon>
        <taxon>Brassicales</taxon>
        <taxon>Brassicaceae</taxon>
        <taxon>Camelineae</taxon>
        <taxon>Arabidopsis</taxon>
    </lineage>
</organism>
<dbReference type="EMBL" id="LUHQ01000004">
    <property type="protein sequence ID" value="OAP00591.1"/>
    <property type="molecule type" value="Genomic_DNA"/>
</dbReference>
<gene>
    <name evidence="1" type="ordered locus">AXX17_At4g41960</name>
</gene>
<sequence length="77" mass="8637">MEISADQSSTHSGSPICAFPKMTMFPAELLEIFLISYLTLVFDGRLSEVRLKMYLVPERYNCSCSKPFTSFQSNSSG</sequence>
<reference evidence="2" key="1">
    <citation type="journal article" date="2016" name="Proc. Natl. Acad. Sci. U.S.A.">
        <title>Chromosome-level assembly of Arabidopsis thaliana Ler reveals the extent of translocation and inversion polymorphisms.</title>
        <authorList>
            <person name="Zapata L."/>
            <person name="Ding J."/>
            <person name="Willing E.M."/>
            <person name="Hartwig B."/>
            <person name="Bezdan D."/>
            <person name="Jiao W.B."/>
            <person name="Patel V."/>
            <person name="Velikkakam James G."/>
            <person name="Koornneef M."/>
            <person name="Ossowski S."/>
            <person name="Schneeberger K."/>
        </authorList>
    </citation>
    <scope>NUCLEOTIDE SEQUENCE [LARGE SCALE GENOMIC DNA]</scope>
    <source>
        <strain evidence="2">cv. Landsberg erecta</strain>
    </source>
</reference>
<accession>A0A178V4D2</accession>
<protein>
    <submittedName>
        <fullName evidence="1">Uncharacterized protein</fullName>
    </submittedName>
</protein>
<evidence type="ECO:0000313" key="1">
    <source>
        <dbReference type="EMBL" id="OAP00591.1"/>
    </source>
</evidence>
<comment type="caution">
    <text evidence="1">The sequence shown here is derived from an EMBL/GenBank/DDBJ whole genome shotgun (WGS) entry which is preliminary data.</text>
</comment>